<keyword evidence="3" id="KW-0678">Repressor</keyword>
<dbReference type="GO" id="GO:0005737">
    <property type="term" value="C:cytoplasm"/>
    <property type="evidence" value="ECO:0007669"/>
    <property type="project" value="InterPro"/>
</dbReference>
<name>A0A131XS41_IXORI</name>
<proteinExistence type="evidence at transcript level"/>
<evidence type="ECO:0000313" key="9">
    <source>
        <dbReference type="EMBL" id="JAP69859.1"/>
    </source>
</evidence>
<evidence type="ECO:0000256" key="2">
    <source>
        <dbReference type="ARBA" id="ARBA00008409"/>
    </source>
</evidence>
<dbReference type="EMBL" id="GEFM01005937">
    <property type="protein sequence ID" value="JAP69859.1"/>
    <property type="molecule type" value="mRNA"/>
</dbReference>
<feature type="region of interest" description="Disordered" evidence="8">
    <location>
        <begin position="1"/>
        <end position="78"/>
    </location>
</feature>
<evidence type="ECO:0000256" key="4">
    <source>
        <dbReference type="ARBA" id="ARBA00023015"/>
    </source>
</evidence>
<dbReference type="GO" id="GO:0004861">
    <property type="term" value="F:cyclin-dependent protein serine/threonine kinase inhibitor activity"/>
    <property type="evidence" value="ECO:0007669"/>
    <property type="project" value="InterPro"/>
</dbReference>
<dbReference type="AlphaFoldDB" id="A0A131XS41"/>
<comment type="similarity">
    <text evidence="2">Belongs to the HEXIM family.</text>
</comment>
<evidence type="ECO:0000256" key="5">
    <source>
        <dbReference type="ARBA" id="ARBA00023054"/>
    </source>
</evidence>
<evidence type="ECO:0000256" key="6">
    <source>
        <dbReference type="ARBA" id="ARBA00023163"/>
    </source>
</evidence>
<dbReference type="Pfam" id="PF15313">
    <property type="entry name" value="HEXIM"/>
    <property type="match status" value="1"/>
</dbReference>
<dbReference type="Gene3D" id="6.10.250.2910">
    <property type="match status" value="1"/>
</dbReference>
<dbReference type="GO" id="GO:0000122">
    <property type="term" value="P:negative regulation of transcription by RNA polymerase II"/>
    <property type="evidence" value="ECO:0007669"/>
    <property type="project" value="InterPro"/>
</dbReference>
<dbReference type="PANTHER" id="PTHR13469">
    <property type="entry name" value="HEXAMETHYLENE BISACETAMIDE INDUCIBLE 1"/>
    <property type="match status" value="1"/>
</dbReference>
<dbReference type="InterPro" id="IPR024872">
    <property type="entry name" value="HEXIM"/>
</dbReference>
<sequence length="252" mass="28569">MIARNGFQAPLDDPSDPPTMTVNLTAAKPIATASRPRKTRRGKKRRQDRPSDDSDAAPAAPQLPKKRGSQVVIRPRQVPKAPANFTQFIIDDHENCALYQSFEGSSHLRRMRRDSCDDDEDGGAPAGVSDFDEEPESSFPAGEHYESLDYGNMVEFYEKDFEAVYSNARVDELLRLPRSEMVEMYWALERRAEELCEQLHSLDPLNCLDELQRQLLRLQEENRALLRLNATLVRAHDPASSSGLEEEVDQEP</sequence>
<evidence type="ECO:0000256" key="8">
    <source>
        <dbReference type="SAM" id="MobiDB-lite"/>
    </source>
</evidence>
<feature type="region of interest" description="Disordered" evidence="8">
    <location>
        <begin position="113"/>
        <end position="144"/>
    </location>
</feature>
<evidence type="ECO:0000256" key="1">
    <source>
        <dbReference type="ARBA" id="ARBA00004123"/>
    </source>
</evidence>
<accession>A0A131XS41</accession>
<organism evidence="9">
    <name type="scientific">Ixodes ricinus</name>
    <name type="common">Common tick</name>
    <name type="synonym">Acarus ricinus</name>
    <dbReference type="NCBI Taxonomy" id="34613"/>
    <lineage>
        <taxon>Eukaryota</taxon>
        <taxon>Metazoa</taxon>
        <taxon>Ecdysozoa</taxon>
        <taxon>Arthropoda</taxon>
        <taxon>Chelicerata</taxon>
        <taxon>Arachnida</taxon>
        <taxon>Acari</taxon>
        <taxon>Parasitiformes</taxon>
        <taxon>Ixodida</taxon>
        <taxon>Ixodoidea</taxon>
        <taxon>Ixodidae</taxon>
        <taxon>Ixodinae</taxon>
        <taxon>Ixodes</taxon>
    </lineage>
</organism>
<dbReference type="GO" id="GO:0005654">
    <property type="term" value="C:nucleoplasm"/>
    <property type="evidence" value="ECO:0007669"/>
    <property type="project" value="TreeGrafter"/>
</dbReference>
<evidence type="ECO:0000256" key="3">
    <source>
        <dbReference type="ARBA" id="ARBA00022491"/>
    </source>
</evidence>
<keyword evidence="6" id="KW-0804">Transcription</keyword>
<evidence type="ECO:0000256" key="7">
    <source>
        <dbReference type="ARBA" id="ARBA00023242"/>
    </source>
</evidence>
<dbReference type="PRINTS" id="PR02094">
    <property type="entry name" value="HEXIMFAMILY"/>
</dbReference>
<protein>
    <submittedName>
        <fullName evidence="9">Putative hexamethylene bis-acetamide-inducible protein</fullName>
    </submittedName>
</protein>
<feature type="compositionally biased region" description="Basic residues" evidence="8">
    <location>
        <begin position="35"/>
        <end position="47"/>
    </location>
</feature>
<dbReference type="PANTHER" id="PTHR13469:SF9">
    <property type="entry name" value="HEXAMETHYLENE BIS-ACETAMIDE-INDUCIBLE PROTEIN"/>
    <property type="match status" value="1"/>
</dbReference>
<keyword evidence="4" id="KW-0805">Transcription regulation</keyword>
<dbReference type="GO" id="GO:0097322">
    <property type="term" value="F:7SK snRNA binding"/>
    <property type="evidence" value="ECO:0007669"/>
    <property type="project" value="TreeGrafter"/>
</dbReference>
<reference evidence="9" key="1">
    <citation type="submission" date="2016-02" db="EMBL/GenBank/DDBJ databases">
        <title>RNAseq analyses of the midgut from blood- or serum-fed Ixodes ricinus ticks.</title>
        <authorList>
            <person name="Perner J."/>
            <person name="Provaznik J."/>
            <person name="Schrenkova J."/>
            <person name="Urbanova V."/>
            <person name="Ribeiro J.M."/>
            <person name="Kopacek P."/>
        </authorList>
    </citation>
    <scope>NUCLEOTIDE SEQUENCE</scope>
    <source>
        <tissue evidence="9">Gut</tissue>
    </source>
</reference>
<comment type="subcellular location">
    <subcellularLocation>
        <location evidence="1">Nucleus</location>
    </subcellularLocation>
</comment>
<keyword evidence="7" id="KW-0539">Nucleus</keyword>
<keyword evidence="5" id="KW-0175">Coiled coil</keyword>